<reference evidence="2" key="1">
    <citation type="submission" date="2019-02" db="EMBL/GenBank/DDBJ databases">
        <title>Draft genome sequence of Planktothrix agardhii NIES-905.</title>
        <authorList>
            <person name="Yamaguchi H."/>
            <person name="Suzuki S."/>
            <person name="Kawachi M."/>
        </authorList>
    </citation>
    <scope>NUCLEOTIDE SEQUENCE [LARGE SCALE GENOMIC DNA]</scope>
    <source>
        <strain evidence="2">CCAP 1459/11A</strain>
    </source>
</reference>
<proteinExistence type="predicted"/>
<evidence type="ECO:0000313" key="2">
    <source>
        <dbReference type="Proteomes" id="UP000299794"/>
    </source>
</evidence>
<evidence type="ECO:0000313" key="1">
    <source>
        <dbReference type="EMBL" id="GDZ93388.1"/>
    </source>
</evidence>
<dbReference type="AlphaFoldDB" id="A0A4P5ZBL2"/>
<protein>
    <submittedName>
        <fullName evidence="1">Uncharacterized protein</fullName>
    </submittedName>
</protein>
<organism evidence="1 2">
    <name type="scientific">Planktothrix agardhii CCAP 1459/11A</name>
    <dbReference type="NCBI Taxonomy" id="282420"/>
    <lineage>
        <taxon>Bacteria</taxon>
        <taxon>Bacillati</taxon>
        <taxon>Cyanobacteriota</taxon>
        <taxon>Cyanophyceae</taxon>
        <taxon>Oscillatoriophycideae</taxon>
        <taxon>Oscillatoriales</taxon>
        <taxon>Microcoleaceae</taxon>
        <taxon>Planktothrix</taxon>
    </lineage>
</organism>
<sequence length="41" mass="4538">MILKGGEPGAKVREIQGQLEQFGYNIVLNLTLSGLTQMRYA</sequence>
<dbReference type="Proteomes" id="UP000299794">
    <property type="component" value="Unassembled WGS sequence"/>
</dbReference>
<dbReference type="EMBL" id="BJCD01000034">
    <property type="protein sequence ID" value="GDZ93388.1"/>
    <property type="molecule type" value="Genomic_DNA"/>
</dbReference>
<dbReference type="RefSeq" id="WP_267879836.1">
    <property type="nucleotide sequence ID" value="NZ_BJCD01000034.1"/>
</dbReference>
<comment type="caution">
    <text evidence="1">The sequence shown here is derived from an EMBL/GenBank/DDBJ whole genome shotgun (WGS) entry which is preliminary data.</text>
</comment>
<name>A0A4P5ZBL2_PLAAG</name>
<accession>A0A4P5ZBL2</accession>
<gene>
    <name evidence="1" type="ORF">PA905_12240</name>
</gene>